<evidence type="ECO:0008006" key="4">
    <source>
        <dbReference type="Google" id="ProtNLM"/>
    </source>
</evidence>
<evidence type="ECO:0000256" key="1">
    <source>
        <dbReference type="SAM" id="MobiDB-lite"/>
    </source>
</evidence>
<feature type="region of interest" description="Disordered" evidence="1">
    <location>
        <begin position="161"/>
        <end position="183"/>
    </location>
</feature>
<organism evidence="2 3">
    <name type="scientific">Aspergillus rambellii</name>
    <dbReference type="NCBI Taxonomy" id="308745"/>
    <lineage>
        <taxon>Eukaryota</taxon>
        <taxon>Fungi</taxon>
        <taxon>Dikarya</taxon>
        <taxon>Ascomycota</taxon>
        <taxon>Pezizomycotina</taxon>
        <taxon>Eurotiomycetes</taxon>
        <taxon>Eurotiomycetidae</taxon>
        <taxon>Eurotiales</taxon>
        <taxon>Aspergillaceae</taxon>
        <taxon>Aspergillus</taxon>
        <taxon>Aspergillus subgen. Nidulantes</taxon>
    </lineage>
</organism>
<proteinExistence type="predicted"/>
<evidence type="ECO:0000313" key="2">
    <source>
        <dbReference type="EMBL" id="KKK14843.1"/>
    </source>
</evidence>
<feature type="compositionally biased region" description="Low complexity" evidence="1">
    <location>
        <begin position="77"/>
        <end position="89"/>
    </location>
</feature>
<protein>
    <recommendedName>
        <fullName evidence="4">Letm1 RBD domain-containing protein</fullName>
    </recommendedName>
</protein>
<feature type="region of interest" description="Disordered" evidence="1">
    <location>
        <begin position="39"/>
        <end position="108"/>
    </location>
</feature>
<gene>
    <name evidence="2" type="ORF">ARAM_007574</name>
</gene>
<dbReference type="EMBL" id="JZBS01003462">
    <property type="protein sequence ID" value="KKK14843.1"/>
    <property type="molecule type" value="Genomic_DNA"/>
</dbReference>
<feature type="compositionally biased region" description="Pro residues" evidence="1">
    <location>
        <begin position="164"/>
        <end position="173"/>
    </location>
</feature>
<name>A0A0F8U5J2_9EURO</name>
<comment type="caution">
    <text evidence="2">The sequence shown here is derived from an EMBL/GenBank/DDBJ whole genome shotgun (WGS) entry which is preliminary data.</text>
</comment>
<dbReference type="Proteomes" id="UP000034291">
    <property type="component" value="Unassembled WGS sequence"/>
</dbReference>
<accession>A0A0F8U5J2</accession>
<evidence type="ECO:0000313" key="3">
    <source>
        <dbReference type="Proteomes" id="UP000034291"/>
    </source>
</evidence>
<dbReference type="OrthoDB" id="73691at2759"/>
<feature type="compositionally biased region" description="Basic residues" evidence="1">
    <location>
        <begin position="39"/>
        <end position="64"/>
    </location>
</feature>
<reference evidence="2 3" key="1">
    <citation type="submission" date="2015-02" db="EMBL/GenBank/DDBJ databases">
        <title>Draft Genome Sequences of Two Closely-Related Aflatoxigenic Aspergillus Species Obtained from the Cote d'Ivoire.</title>
        <authorList>
            <person name="Moore G.G."/>
            <person name="Beltz S.B."/>
            <person name="Mack B.M."/>
        </authorList>
    </citation>
    <scope>NUCLEOTIDE SEQUENCE [LARGE SCALE GENOMIC DNA]</scope>
    <source>
        <strain evidence="2 3">SRRC1468</strain>
    </source>
</reference>
<keyword evidence="3" id="KW-1185">Reference proteome</keyword>
<sequence length="368" mass="39932">MLYSQRMTSSIYTRRALLSPAHTSYSATSLLLQAHCQARRFAHSHHSQSHSHPHPHPHSLKSHNRPPSSAQPTLRGATPSTSTTAATTSLANDVNPPPSTRPADLNLPEALSVSAPPVDKLKRYIALGRAYLSFYKTGLKNVYHNYRASLPLRRSLGLTSYLPTSPPPAPAPAPSTDAKREPGSAAGSAFRVALKTQNLSRSNFQLISRAAYDVRRMIPFTLILIICGELTPLAVLALGNAVTPFTCRVPRQISKERANRVARKRAALVAHSAAVRGSLTPLAPGSDRELDLLALEFGDRGWVESASDAEVLRACTVFGLAKSHRRSGLLKGVYRGRLRRYAEYLDIDDGLIRKCGGVKAMEGVEGPT</sequence>
<dbReference type="AlphaFoldDB" id="A0A0F8U5J2"/>